<dbReference type="PANTHER" id="PTHR14211">
    <property type="entry name" value="GLIOMA SUPPRESSOR CANDIDATE REGION GENE 2"/>
    <property type="match status" value="1"/>
</dbReference>
<dbReference type="GO" id="GO:0008097">
    <property type="term" value="F:5S rRNA binding"/>
    <property type="evidence" value="ECO:0007669"/>
    <property type="project" value="TreeGrafter"/>
</dbReference>
<dbReference type="GO" id="GO:0005730">
    <property type="term" value="C:nucleolus"/>
    <property type="evidence" value="ECO:0007669"/>
    <property type="project" value="UniProtKB-SubCell"/>
</dbReference>
<name>A0A8H7HIF4_9AGAM</name>
<reference evidence="8" key="1">
    <citation type="submission" date="2020-09" db="EMBL/GenBank/DDBJ databases">
        <title>Comparative genome analyses of four rice-infecting Rhizoctonia solani isolates reveal extensive enrichment of homogalacturonan modification genes.</title>
        <authorList>
            <person name="Lee D.-Y."/>
            <person name="Jeon J."/>
            <person name="Kim K.-T."/>
            <person name="Cheong K."/>
            <person name="Song H."/>
            <person name="Choi G."/>
            <person name="Ko J."/>
            <person name="Opiyo S.O."/>
            <person name="Zuo S."/>
            <person name="Madhav S."/>
            <person name="Lee Y.-H."/>
            <person name="Wang G.-L."/>
        </authorList>
    </citation>
    <scope>NUCLEOTIDE SEQUENCE</scope>
    <source>
        <strain evidence="8">AG1-IA WGL</strain>
    </source>
</reference>
<dbReference type="Proteomes" id="UP000602905">
    <property type="component" value="Unassembled WGS sequence"/>
</dbReference>
<evidence type="ECO:0000256" key="6">
    <source>
        <dbReference type="ARBA" id="ARBA00023242"/>
    </source>
</evidence>
<feature type="region of interest" description="Disordered" evidence="7">
    <location>
        <begin position="33"/>
        <end position="58"/>
    </location>
</feature>
<dbReference type="PIRSF" id="PIRSF017302">
    <property type="entry name" value="Gltscr2"/>
    <property type="match status" value="1"/>
</dbReference>
<gene>
    <name evidence="8" type="ORF">RHS03_09632</name>
</gene>
<dbReference type="OrthoDB" id="5072at2759"/>
<sequence>MLGTRAQYRPLSKATLARKRAMAISTVNRVNKIKSRYGAPSQPSQSTRKGKKAWRKNVDIEDVEDRLEGLRDEERETGGPVHEKSNTELFAVDVRGDEQLKKQMRKHRPLKYMELLARRSAVPAVHSRVSIPTPTSESSKPRIRVSAAEKARLLRIAHRTKNPLEAIQGRSNLPASEAVKRSGKYDVWASEDPDEVSLMHAMRTSEAKEYLLPIVKSHKSRAPPSAPPSVPPLTNAILPKAVIYPDAGTSYNPTYEEHQELLQAAHEREVKRVENTEKAEEVRRRMEAAWERKGENMVEGMIVDVGEENEEDAPEEERVDPVKPPQRKTAQQRRKAARVLAEKRSRASLAQKRQQLASLSTLKSLRRTVANAQSESQKAAAERAEKKLAKGLMGMKIGKHVVKEGEIDFQLGEDLPESFRELKPEGNLWRDRWGSMVARGKVEPRAPVLAARKKTKTKEYEKHSYKQFDARN</sequence>
<feature type="compositionally biased region" description="Basic and acidic residues" evidence="7">
    <location>
        <begin position="457"/>
        <end position="472"/>
    </location>
</feature>
<dbReference type="InterPro" id="IPR011687">
    <property type="entry name" value="Nop53/GLTSCR2"/>
</dbReference>
<evidence type="ECO:0000313" key="8">
    <source>
        <dbReference type="EMBL" id="KAF8688674.1"/>
    </source>
</evidence>
<evidence type="ECO:0000313" key="9">
    <source>
        <dbReference type="Proteomes" id="UP000602905"/>
    </source>
</evidence>
<dbReference type="Pfam" id="PF07767">
    <property type="entry name" value="Nop53"/>
    <property type="match status" value="1"/>
</dbReference>
<accession>A0A8H7HIF4</accession>
<dbReference type="PANTHER" id="PTHR14211:SF7">
    <property type="entry name" value="RIBOSOME BIOGENESIS PROTEIN NOP53"/>
    <property type="match status" value="1"/>
</dbReference>
<dbReference type="GO" id="GO:0000027">
    <property type="term" value="P:ribosomal large subunit assembly"/>
    <property type="evidence" value="ECO:0007669"/>
    <property type="project" value="TreeGrafter"/>
</dbReference>
<evidence type="ECO:0000256" key="2">
    <source>
        <dbReference type="ARBA" id="ARBA00004642"/>
    </source>
</evidence>
<feature type="region of interest" description="Disordered" evidence="7">
    <location>
        <begin position="447"/>
        <end position="472"/>
    </location>
</feature>
<feature type="compositionally biased region" description="Acidic residues" evidence="7">
    <location>
        <begin position="307"/>
        <end position="318"/>
    </location>
</feature>
<dbReference type="GO" id="GO:0006364">
    <property type="term" value="P:rRNA processing"/>
    <property type="evidence" value="ECO:0007669"/>
    <property type="project" value="TreeGrafter"/>
</dbReference>
<evidence type="ECO:0000256" key="4">
    <source>
        <dbReference type="ARBA" id="ARBA00018339"/>
    </source>
</evidence>
<evidence type="ECO:0000256" key="1">
    <source>
        <dbReference type="ARBA" id="ARBA00004604"/>
    </source>
</evidence>
<comment type="subcellular location">
    <subcellularLocation>
        <location evidence="1">Nucleus</location>
        <location evidence="1">Nucleolus</location>
    </subcellularLocation>
    <subcellularLocation>
        <location evidence="2">Nucleus</location>
        <location evidence="2">Nucleoplasm</location>
    </subcellularLocation>
</comment>
<comment type="similarity">
    <text evidence="3">Belongs to the NOP53 family.</text>
</comment>
<evidence type="ECO:0000256" key="5">
    <source>
        <dbReference type="ARBA" id="ARBA00022517"/>
    </source>
</evidence>
<feature type="region of interest" description="Disordered" evidence="7">
    <location>
        <begin position="307"/>
        <end position="336"/>
    </location>
</feature>
<dbReference type="AlphaFoldDB" id="A0A8H7HIF4"/>
<protein>
    <recommendedName>
        <fullName evidence="4">Ribosome biogenesis protein NOP53</fullName>
    </recommendedName>
</protein>
<evidence type="ECO:0000256" key="7">
    <source>
        <dbReference type="SAM" id="MobiDB-lite"/>
    </source>
</evidence>
<dbReference type="GO" id="GO:0005654">
    <property type="term" value="C:nucleoplasm"/>
    <property type="evidence" value="ECO:0007669"/>
    <property type="project" value="UniProtKB-SubCell"/>
</dbReference>
<organism evidence="8 9">
    <name type="scientific">Rhizoctonia solani</name>
    <dbReference type="NCBI Taxonomy" id="456999"/>
    <lineage>
        <taxon>Eukaryota</taxon>
        <taxon>Fungi</taxon>
        <taxon>Dikarya</taxon>
        <taxon>Basidiomycota</taxon>
        <taxon>Agaricomycotina</taxon>
        <taxon>Agaricomycetes</taxon>
        <taxon>Cantharellales</taxon>
        <taxon>Ceratobasidiaceae</taxon>
        <taxon>Rhizoctonia</taxon>
    </lineage>
</organism>
<proteinExistence type="inferred from homology"/>
<keyword evidence="5" id="KW-0690">Ribosome biogenesis</keyword>
<keyword evidence="6" id="KW-0539">Nucleus</keyword>
<evidence type="ECO:0000256" key="3">
    <source>
        <dbReference type="ARBA" id="ARBA00008838"/>
    </source>
</evidence>
<comment type="caution">
    <text evidence="8">The sequence shown here is derived from an EMBL/GenBank/DDBJ whole genome shotgun (WGS) entry which is preliminary data.</text>
</comment>
<dbReference type="EMBL" id="JACYCD010000692">
    <property type="protein sequence ID" value="KAF8688674.1"/>
    <property type="molecule type" value="Genomic_DNA"/>
</dbReference>
<feature type="non-terminal residue" evidence="8">
    <location>
        <position position="1"/>
    </location>
</feature>